<feature type="domain" description="Reverse transcriptase" evidence="1">
    <location>
        <begin position="2"/>
        <end position="82"/>
    </location>
</feature>
<name>A0A6J0NSK7_RAPSA</name>
<keyword evidence="2" id="KW-1185">Reference proteome</keyword>
<dbReference type="Proteomes" id="UP000504610">
    <property type="component" value="Chromosome 5"/>
</dbReference>
<protein>
    <submittedName>
        <fullName evidence="3">Uncharacterized protein LOC108858304</fullName>
    </submittedName>
</protein>
<dbReference type="SUPFAM" id="SSF56672">
    <property type="entry name" value="DNA/RNA polymerases"/>
    <property type="match status" value="1"/>
</dbReference>
<reference evidence="2" key="1">
    <citation type="journal article" date="2019" name="Database">
        <title>The radish genome database (RadishGD): an integrated information resource for radish genomics.</title>
        <authorList>
            <person name="Yu H.J."/>
            <person name="Baek S."/>
            <person name="Lee Y.J."/>
            <person name="Cho A."/>
            <person name="Mun J.H."/>
        </authorList>
    </citation>
    <scope>NUCLEOTIDE SEQUENCE [LARGE SCALE GENOMIC DNA]</scope>
    <source>
        <strain evidence="2">cv. WK10039</strain>
    </source>
</reference>
<dbReference type="InterPro" id="IPR000477">
    <property type="entry name" value="RT_dom"/>
</dbReference>
<accession>A0A6J0NSK7</accession>
<dbReference type="PANTHER" id="PTHR33116">
    <property type="entry name" value="REVERSE TRANSCRIPTASE ZINC-BINDING DOMAIN-CONTAINING PROTEIN-RELATED-RELATED"/>
    <property type="match status" value="1"/>
</dbReference>
<proteinExistence type="predicted"/>
<dbReference type="AlphaFoldDB" id="A0A6J0NSK7"/>
<dbReference type="RefSeq" id="XP_018487757.2">
    <property type="nucleotide sequence ID" value="XM_018632255.2"/>
</dbReference>
<evidence type="ECO:0000313" key="2">
    <source>
        <dbReference type="Proteomes" id="UP000504610"/>
    </source>
</evidence>
<evidence type="ECO:0000259" key="1">
    <source>
        <dbReference type="Pfam" id="PF00078"/>
    </source>
</evidence>
<organism evidence="2 3">
    <name type="scientific">Raphanus sativus</name>
    <name type="common">Radish</name>
    <name type="synonym">Raphanus raphanistrum var. sativus</name>
    <dbReference type="NCBI Taxonomy" id="3726"/>
    <lineage>
        <taxon>Eukaryota</taxon>
        <taxon>Viridiplantae</taxon>
        <taxon>Streptophyta</taxon>
        <taxon>Embryophyta</taxon>
        <taxon>Tracheophyta</taxon>
        <taxon>Spermatophyta</taxon>
        <taxon>Magnoliopsida</taxon>
        <taxon>eudicotyledons</taxon>
        <taxon>Gunneridae</taxon>
        <taxon>Pentapetalae</taxon>
        <taxon>rosids</taxon>
        <taxon>malvids</taxon>
        <taxon>Brassicales</taxon>
        <taxon>Brassicaceae</taxon>
        <taxon>Brassiceae</taxon>
        <taxon>Raphanus</taxon>
    </lineage>
</organism>
<dbReference type="InterPro" id="IPR043502">
    <property type="entry name" value="DNA/RNA_pol_sf"/>
</dbReference>
<sequence>MSKAYDRMEWSFIEAIMRKMGFSEVWISWIMRCITSVKYKVLMNGEPRGNITLERGLRQGDPLSPFIFILCTEALVNLLNQAENQGKITRMRAARACPPIWKSVGQCINFDKSSLLFGKRIPANERQLIKDTLGIQNEGEMGSYLGIPEDISGSKCKLFAFLKDKLLHRVNGWTGRWLSKWGKEVWIK</sequence>
<evidence type="ECO:0000313" key="3">
    <source>
        <dbReference type="RefSeq" id="XP_018487757.2"/>
    </source>
</evidence>
<reference evidence="3" key="2">
    <citation type="submission" date="2025-08" db="UniProtKB">
        <authorList>
            <consortium name="RefSeq"/>
        </authorList>
    </citation>
    <scope>IDENTIFICATION</scope>
    <source>
        <tissue evidence="3">Leaf</tissue>
    </source>
</reference>
<gene>
    <name evidence="3" type="primary">LOC108858304</name>
</gene>
<dbReference type="Pfam" id="PF00078">
    <property type="entry name" value="RVT_1"/>
    <property type="match status" value="1"/>
</dbReference>
<dbReference type="KEGG" id="rsz:108858304"/>
<dbReference type="OrthoDB" id="1112558at2759"/>
<dbReference type="GeneID" id="108858304"/>
<dbReference type="PANTHER" id="PTHR33116:SF86">
    <property type="entry name" value="REVERSE TRANSCRIPTASE DOMAIN-CONTAINING PROTEIN"/>
    <property type="match status" value="1"/>
</dbReference>